<sequence length="428" mass="46104">MATSVVQSGDYELFIDTGFQIDAFVLDDATKGVLNNTTYVLDGTTEFAPMLEYSTNVNIKRGRRDVGDQFSAGTMSFNLNDTLAGGTLNPLYASSPYVDPAGQFTLAPLRRVSFGRYNSVGTFVALFVGQIVSYDYNYELGGENTVSVYCADDFYLLAQTALAEYNVTEELSSARLAAVLDLPEVAYPALSRDIETGTQTLGGAAAYTVPNGTNVKAYIDQIQQAEQGRIFMARTGVLTSQPRIGNTLSGSVADFHDDGTNIPYNSLGIIYNADLIVNRASIQHLGATSPEVANDLVSQAKYLIQNVSITNSLLHNDAAAQALADYLLVGEPEATFNAVQTDYLMLTTAQREALALVDIGDTITITNTITGGEVAQELAVEGVEISVNLNNGHRVTFYTSTTVIVYEFILDDPIYGKLDIQDPQPVLG</sequence>
<dbReference type="EMBL" id="LR797220">
    <property type="protein sequence ID" value="CAB4194883.1"/>
    <property type="molecule type" value="Genomic_DNA"/>
</dbReference>
<name>A0A6J5RCD3_9CAUD</name>
<evidence type="ECO:0000313" key="1">
    <source>
        <dbReference type="EMBL" id="CAB4194883.1"/>
    </source>
</evidence>
<accession>A0A6J5RCD3</accession>
<protein>
    <submittedName>
        <fullName evidence="1">Uncharacterized protein</fullName>
    </submittedName>
</protein>
<reference evidence="1" key="1">
    <citation type="submission" date="2020-05" db="EMBL/GenBank/DDBJ databases">
        <authorList>
            <person name="Chiriac C."/>
            <person name="Salcher M."/>
            <person name="Ghai R."/>
            <person name="Kavagutti S V."/>
        </authorList>
    </citation>
    <scope>NUCLEOTIDE SEQUENCE</scope>
</reference>
<proteinExistence type="predicted"/>
<gene>
    <name evidence="1" type="ORF">UFOVP1269_12</name>
</gene>
<organism evidence="1">
    <name type="scientific">uncultured Caudovirales phage</name>
    <dbReference type="NCBI Taxonomy" id="2100421"/>
    <lineage>
        <taxon>Viruses</taxon>
        <taxon>Duplodnaviria</taxon>
        <taxon>Heunggongvirae</taxon>
        <taxon>Uroviricota</taxon>
        <taxon>Caudoviricetes</taxon>
        <taxon>Peduoviridae</taxon>
        <taxon>Maltschvirus</taxon>
        <taxon>Maltschvirus maltsch</taxon>
    </lineage>
</organism>